<dbReference type="GO" id="GO:0042383">
    <property type="term" value="C:sarcolemma"/>
    <property type="evidence" value="ECO:0007669"/>
    <property type="project" value="TreeGrafter"/>
</dbReference>
<reference evidence="2 3" key="1">
    <citation type="submission" date="2015-09" db="EMBL/GenBank/DDBJ databases">
        <title>Draft genome of the parasitic nematode Teladorsagia circumcincta isolate WARC Sus (inbred).</title>
        <authorList>
            <person name="Mitreva M."/>
        </authorList>
    </citation>
    <scope>NUCLEOTIDE SEQUENCE [LARGE SCALE GENOMIC DNA]</scope>
    <source>
        <strain evidence="2 3">S</strain>
    </source>
</reference>
<dbReference type="PANTHER" id="PTHR46399">
    <property type="entry name" value="B30.2/SPRY DOMAIN-CONTAINING PROTEIN"/>
    <property type="match status" value="1"/>
</dbReference>
<evidence type="ECO:0000313" key="2">
    <source>
        <dbReference type="EMBL" id="PIO58175.1"/>
    </source>
</evidence>
<dbReference type="GO" id="GO:0030018">
    <property type="term" value="C:Z disc"/>
    <property type="evidence" value="ECO:0007669"/>
    <property type="project" value="TreeGrafter"/>
</dbReference>
<dbReference type="GO" id="GO:0005790">
    <property type="term" value="C:smooth endoplasmic reticulum"/>
    <property type="evidence" value="ECO:0007669"/>
    <property type="project" value="TreeGrafter"/>
</dbReference>
<dbReference type="InterPro" id="IPR015925">
    <property type="entry name" value="Ryanodine_IP3_receptor"/>
</dbReference>
<dbReference type="GO" id="GO:0034704">
    <property type="term" value="C:calcium channel complex"/>
    <property type="evidence" value="ECO:0007669"/>
    <property type="project" value="TreeGrafter"/>
</dbReference>
<dbReference type="Pfam" id="PF21119">
    <property type="entry name" value="RYDR_Jsol"/>
    <property type="match status" value="1"/>
</dbReference>
<dbReference type="EMBL" id="KZ362070">
    <property type="protein sequence ID" value="PIO58175.1"/>
    <property type="molecule type" value="Genomic_DNA"/>
</dbReference>
<dbReference type="GO" id="GO:0033017">
    <property type="term" value="C:sarcoplasmic reticulum membrane"/>
    <property type="evidence" value="ECO:0007669"/>
    <property type="project" value="TreeGrafter"/>
</dbReference>
<evidence type="ECO:0000259" key="1">
    <source>
        <dbReference type="Pfam" id="PF21119"/>
    </source>
</evidence>
<evidence type="ECO:0000313" key="3">
    <source>
        <dbReference type="Proteomes" id="UP000230423"/>
    </source>
</evidence>
<dbReference type="GO" id="GO:0014808">
    <property type="term" value="P:release of sequestered calcium ion into cytosol by sarcoplasmic reticulum"/>
    <property type="evidence" value="ECO:0007669"/>
    <property type="project" value="TreeGrafter"/>
</dbReference>
<dbReference type="InterPro" id="IPR048581">
    <property type="entry name" value="RYDR_Jsol"/>
</dbReference>
<dbReference type="GO" id="GO:0005219">
    <property type="term" value="F:ryanodine-sensitive calcium-release channel activity"/>
    <property type="evidence" value="ECO:0007669"/>
    <property type="project" value="TreeGrafter"/>
</dbReference>
<name>A0A2G9TJS4_TELCI</name>
<dbReference type="OrthoDB" id="300855at2759"/>
<proteinExistence type="predicted"/>
<gene>
    <name evidence="2" type="ORF">TELCIR_20395</name>
</gene>
<feature type="domain" description="Ryanodine receptor junctional solenoid" evidence="1">
    <location>
        <begin position="65"/>
        <end position="284"/>
    </location>
</feature>
<dbReference type="AlphaFoldDB" id="A0A2G9TJS4"/>
<sequence length="295" mass="33960">MTELSGWSVLCDDPVRIMTVYVPEKDESFDILEIIEKPVFLDFHRQTLNLYCKLTSHGNQKISSNMGDVYSMLPVMVAEPVKSQFTRDEEMKLLPPAINFDALKAYVMSAMESATRHAVMNCRDLIGGDNRNHFEPLMKLFDSLLIIGLFDDTELEALLQMIHPAAFDPAYEPGTTKKGLTEIELEEHVKIQLVNILDHLCDTQLRHRVESLIGFTDGFVGDLQQDQCKRYMDIKQTDMPPAEAAKKTKEFRCPPKEQMFRLLKCKVEKEEKEVLLEDEVEYDQCPMAEHLQQQL</sequence>
<dbReference type="GO" id="GO:0006941">
    <property type="term" value="P:striated muscle contraction"/>
    <property type="evidence" value="ECO:0007669"/>
    <property type="project" value="TreeGrafter"/>
</dbReference>
<dbReference type="PANTHER" id="PTHR46399:SF8">
    <property type="entry name" value="B30.2_SPRY DOMAIN-CONTAINING PROTEIN"/>
    <property type="match status" value="1"/>
</dbReference>
<protein>
    <recommendedName>
        <fullName evidence="1">Ryanodine receptor junctional solenoid domain-containing protein</fullName>
    </recommendedName>
</protein>
<keyword evidence="3" id="KW-1185">Reference proteome</keyword>
<feature type="non-terminal residue" evidence="2">
    <location>
        <position position="295"/>
    </location>
</feature>
<accession>A0A2G9TJS4</accession>
<organism evidence="2 3">
    <name type="scientific">Teladorsagia circumcincta</name>
    <name type="common">Brown stomach worm</name>
    <name type="synonym">Ostertagia circumcincta</name>
    <dbReference type="NCBI Taxonomy" id="45464"/>
    <lineage>
        <taxon>Eukaryota</taxon>
        <taxon>Metazoa</taxon>
        <taxon>Ecdysozoa</taxon>
        <taxon>Nematoda</taxon>
        <taxon>Chromadorea</taxon>
        <taxon>Rhabditida</taxon>
        <taxon>Rhabditina</taxon>
        <taxon>Rhabditomorpha</taxon>
        <taxon>Strongyloidea</taxon>
        <taxon>Trichostrongylidae</taxon>
        <taxon>Teladorsagia</taxon>
    </lineage>
</organism>
<dbReference type="Proteomes" id="UP000230423">
    <property type="component" value="Unassembled WGS sequence"/>
</dbReference>